<dbReference type="RefSeq" id="WP_168982662.1">
    <property type="nucleotide sequence ID" value="NZ_JABAGD010000036.1"/>
</dbReference>
<dbReference type="EMBL" id="JABAGD010000036">
    <property type="protein sequence ID" value="NMF06562.1"/>
    <property type="molecule type" value="Genomic_DNA"/>
</dbReference>
<dbReference type="AlphaFoldDB" id="A0A7X9SR49"/>
<evidence type="ECO:0000313" key="2">
    <source>
        <dbReference type="Proteomes" id="UP000587880"/>
    </source>
</evidence>
<organism evidence="1 2">
    <name type="scientific">Clostridium beijerinckii</name>
    <name type="common">Clostridium MP</name>
    <dbReference type="NCBI Taxonomy" id="1520"/>
    <lineage>
        <taxon>Bacteria</taxon>
        <taxon>Bacillati</taxon>
        <taxon>Bacillota</taxon>
        <taxon>Clostridia</taxon>
        <taxon>Eubacteriales</taxon>
        <taxon>Clostridiaceae</taxon>
        <taxon>Clostridium</taxon>
    </lineage>
</organism>
<dbReference type="Gene3D" id="1.10.10.10">
    <property type="entry name" value="Winged helix-like DNA-binding domain superfamily/Winged helix DNA-binding domain"/>
    <property type="match status" value="1"/>
</dbReference>
<comment type="caution">
    <text evidence="1">The sequence shown here is derived from an EMBL/GenBank/DDBJ whole genome shotgun (WGS) entry which is preliminary data.</text>
</comment>
<name>A0A7X9SR49_CLOBE</name>
<gene>
    <name evidence="1" type="ORF">HF849_17745</name>
</gene>
<dbReference type="Proteomes" id="UP000587880">
    <property type="component" value="Unassembled WGS sequence"/>
</dbReference>
<protein>
    <submittedName>
        <fullName evidence="1">Helix-turn-helix domain-containing protein</fullName>
    </submittedName>
</protein>
<sequence length="245" mass="28841">MIKDLLNTMLSINNDTNLKPSEKILLSSLILYHSHTDGYSYPNYEHLMITLSTNRKATVSDTLKALEEKKYITIKKGRGNKNLYFIHKYLFYVGAETKKKEKPTEEPKELPVDSNGRKPLENQIHVDEVILEDSEDKKVIQIANYTGFNKRQSKELLKDSGNDAAKIIKAFDHMKSQNNISDEFKYTRWAIKNYKKIKIEFKNPYKKDWEVSKFNNFEPREYDYDSLEKALLGLEESKNLYEYMK</sequence>
<evidence type="ECO:0000313" key="1">
    <source>
        <dbReference type="EMBL" id="NMF06562.1"/>
    </source>
</evidence>
<dbReference type="Pfam" id="PF13730">
    <property type="entry name" value="HTH_36"/>
    <property type="match status" value="1"/>
</dbReference>
<dbReference type="InterPro" id="IPR036388">
    <property type="entry name" value="WH-like_DNA-bd_sf"/>
</dbReference>
<reference evidence="1 2" key="1">
    <citation type="submission" date="2020-04" db="EMBL/GenBank/DDBJ databases">
        <authorList>
            <person name="Hitch T.C.A."/>
            <person name="Wylensek D."/>
            <person name="Clavel T."/>
        </authorList>
    </citation>
    <scope>NUCLEOTIDE SEQUENCE [LARGE SCALE GENOMIC DNA]</scope>
    <source>
        <strain evidence="1 2">WB01_NA02</strain>
    </source>
</reference>
<accession>A0A7X9SR49</accession>
<proteinExistence type="predicted"/>